<dbReference type="InterPro" id="IPR036278">
    <property type="entry name" value="Sialidase_sf"/>
</dbReference>
<gene>
    <name evidence="2" type="ORF">Q31a_10220</name>
</gene>
<evidence type="ECO:0000313" key="2">
    <source>
        <dbReference type="EMBL" id="QDV22736.1"/>
    </source>
</evidence>
<dbReference type="Proteomes" id="UP000318017">
    <property type="component" value="Chromosome"/>
</dbReference>
<proteinExistence type="predicted"/>
<sequence length="429" mass="47123">MTPSARWIFLAILVVIGSRQILATFRGVAEEMQPAMLPSTQGELQPHLTLVSETRPLPSAPQPVLLWDNTRQLPQAAEIPALKDVHFHVIKKWDQPADGYTFLHGVGLGWHHGQLYASFGHNQGAENTVGEEAQYRVSADQGRSWGELRTIDAGLEPNLAVSHGVFHSHDGTLWAFHGSYYNMMEDIHTRAYTLDEETGEWNQHGIVIEHGFWPMNQPIRMDDGNWIMPGISAGPYSSNHVFNAAIAISHGNDFTAWDYVAIPPAKEFSSMWGESAIWVDGPHVYNIARYGDAATALLATSQDFGRTWTPSQISNLPMATSKPAAGVLSTGQRYLICTTAKNNGGKRAPLTIAVSRPGENRFCQVYTIRNSQLPGQPGESADQLSLAYPCAIEHDGQLFVGYSNNGGRRANLNSAEMAIIPIASLEIQE</sequence>
<reference evidence="2 3" key="1">
    <citation type="submission" date="2019-02" db="EMBL/GenBank/DDBJ databases">
        <title>Deep-cultivation of Planctomycetes and their phenomic and genomic characterization uncovers novel biology.</title>
        <authorList>
            <person name="Wiegand S."/>
            <person name="Jogler M."/>
            <person name="Boedeker C."/>
            <person name="Pinto D."/>
            <person name="Vollmers J."/>
            <person name="Rivas-Marin E."/>
            <person name="Kohn T."/>
            <person name="Peeters S.H."/>
            <person name="Heuer A."/>
            <person name="Rast P."/>
            <person name="Oberbeckmann S."/>
            <person name="Bunk B."/>
            <person name="Jeske O."/>
            <person name="Meyerdierks A."/>
            <person name="Storesund J.E."/>
            <person name="Kallscheuer N."/>
            <person name="Luecker S."/>
            <person name="Lage O.M."/>
            <person name="Pohl T."/>
            <person name="Merkel B.J."/>
            <person name="Hornburger P."/>
            <person name="Mueller R.-W."/>
            <person name="Bruemmer F."/>
            <person name="Labrenz M."/>
            <person name="Spormann A.M."/>
            <person name="Op den Camp H."/>
            <person name="Overmann J."/>
            <person name="Amann R."/>
            <person name="Jetten M.S.M."/>
            <person name="Mascher T."/>
            <person name="Medema M.H."/>
            <person name="Devos D.P."/>
            <person name="Kaster A.-K."/>
            <person name="Ovreas L."/>
            <person name="Rohde M."/>
            <person name="Galperin M.Y."/>
            <person name="Jogler C."/>
        </authorList>
    </citation>
    <scope>NUCLEOTIDE SEQUENCE [LARGE SCALE GENOMIC DNA]</scope>
    <source>
        <strain evidence="2 3">Q31a</strain>
    </source>
</reference>
<accession>A0A518G2A0</accession>
<evidence type="ECO:0000259" key="1">
    <source>
        <dbReference type="Pfam" id="PF13088"/>
    </source>
</evidence>
<dbReference type="Pfam" id="PF13088">
    <property type="entry name" value="BNR_2"/>
    <property type="match status" value="1"/>
</dbReference>
<dbReference type="Gene3D" id="2.120.10.10">
    <property type="match status" value="1"/>
</dbReference>
<protein>
    <recommendedName>
        <fullName evidence="1">Sialidase domain-containing protein</fullName>
    </recommendedName>
</protein>
<dbReference type="KEGG" id="ahel:Q31a_10220"/>
<dbReference type="InterPro" id="IPR011040">
    <property type="entry name" value="Sialidase"/>
</dbReference>
<dbReference type="PANTHER" id="PTHR43752">
    <property type="entry name" value="BNR/ASP-BOX REPEAT FAMILY PROTEIN"/>
    <property type="match status" value="1"/>
</dbReference>
<dbReference type="SUPFAM" id="SSF50939">
    <property type="entry name" value="Sialidases"/>
    <property type="match status" value="1"/>
</dbReference>
<organism evidence="2 3">
    <name type="scientific">Aureliella helgolandensis</name>
    <dbReference type="NCBI Taxonomy" id="2527968"/>
    <lineage>
        <taxon>Bacteria</taxon>
        <taxon>Pseudomonadati</taxon>
        <taxon>Planctomycetota</taxon>
        <taxon>Planctomycetia</taxon>
        <taxon>Pirellulales</taxon>
        <taxon>Pirellulaceae</taxon>
        <taxon>Aureliella</taxon>
    </lineage>
</organism>
<name>A0A518G2A0_9BACT</name>
<evidence type="ECO:0000313" key="3">
    <source>
        <dbReference type="Proteomes" id="UP000318017"/>
    </source>
</evidence>
<keyword evidence="3" id="KW-1185">Reference proteome</keyword>
<dbReference type="AlphaFoldDB" id="A0A518G2A0"/>
<dbReference type="EMBL" id="CP036298">
    <property type="protein sequence ID" value="QDV22736.1"/>
    <property type="molecule type" value="Genomic_DNA"/>
</dbReference>
<dbReference type="PANTHER" id="PTHR43752:SF2">
    <property type="entry name" value="BNR_ASP-BOX REPEAT FAMILY PROTEIN"/>
    <property type="match status" value="1"/>
</dbReference>
<dbReference type="CDD" id="cd15482">
    <property type="entry name" value="Sialidase_non-viral"/>
    <property type="match status" value="1"/>
</dbReference>
<feature type="domain" description="Sialidase" evidence="1">
    <location>
        <begin position="165"/>
        <end position="399"/>
    </location>
</feature>
<dbReference type="RefSeq" id="WP_231691067.1">
    <property type="nucleotide sequence ID" value="NZ_CP036298.1"/>
</dbReference>